<evidence type="ECO:0000259" key="6">
    <source>
        <dbReference type="Pfam" id="PF00732"/>
    </source>
</evidence>
<dbReference type="STRING" id="93059.P9211_07591"/>
<dbReference type="RefSeq" id="WP_012195312.1">
    <property type="nucleotide sequence ID" value="NC_009976.1"/>
</dbReference>
<dbReference type="KEGG" id="pmj:P9211_07591"/>
<evidence type="ECO:0000313" key="9">
    <source>
        <dbReference type="Proteomes" id="UP000000788"/>
    </source>
</evidence>
<evidence type="ECO:0000313" key="8">
    <source>
        <dbReference type="EMBL" id="ABX08690.1"/>
    </source>
</evidence>
<name>A9BA28_PROM4</name>
<sequence>MTNTYEAIVIGSGATGGVASLTLAKAGVRVLLVEAGPLLTAKQALGTEPLNTFKRLLSIFNGNHRKQIQHPGYWKANPSLYINEKENPYIYPKEKPFIWTQGRQVGGRSLTWGGITLRLSNSDLKAATKDGYGPEWPISYSDLEPHYNILERFFKVHGCNDGLTQLPDGYFIKNLPFTNSESLFASEVKRKLGYPIIHSRGFGPHAHVNDEEWPRSSSPGSTLKVALATGKVNLLPEHIAETLIINKSNSIAEGIIVIDKETGARKELKSKLIVLCGSTIQSLRLLLNSQEKYNNKRLIDLSESLGCNLMDHISTCRFFAMPTKTESKDSKFLTAQKLSGAGSFFIPFGNKLDSTDDVDFRRGYGIWGAIDRFEPPGILKRKPNSKIGFLIGHGEVLPYKENKVTLSTQLDKWGVPIPSIECEWKTNEIKMVAHMNKTIQKCISAAGGEILPLKELIKMPFVEPIINSAMAIQDKAPPPGYYIHEVGGAPMGYCPESSVLDPLNRLWACPNVLVVDGSCWPTSSWQSPTLTMMAISRRACLGAIKNQRA</sequence>
<feature type="domain" description="Glucose-methanol-choline oxidoreductase N-terminal" evidence="6">
    <location>
        <begin position="6"/>
        <end position="313"/>
    </location>
</feature>
<evidence type="ECO:0000256" key="3">
    <source>
        <dbReference type="ARBA" id="ARBA00022630"/>
    </source>
</evidence>
<dbReference type="InterPro" id="IPR051473">
    <property type="entry name" value="P2Ox-like"/>
</dbReference>
<keyword evidence="5" id="KW-0560">Oxidoreductase</keyword>
<comment type="similarity">
    <text evidence="2">Belongs to the GMC oxidoreductase family.</text>
</comment>
<dbReference type="SUPFAM" id="SSF51905">
    <property type="entry name" value="FAD/NAD(P)-binding domain"/>
    <property type="match status" value="1"/>
</dbReference>
<proteinExistence type="inferred from homology"/>
<dbReference type="PANTHER" id="PTHR42784:SF1">
    <property type="entry name" value="PYRANOSE 2-OXIDASE"/>
    <property type="match status" value="1"/>
</dbReference>
<dbReference type="SUPFAM" id="SSF54373">
    <property type="entry name" value="FAD-linked reductases, C-terminal domain"/>
    <property type="match status" value="1"/>
</dbReference>
<dbReference type="HOGENOM" id="CLU_008878_4_0_3"/>
<evidence type="ECO:0000259" key="7">
    <source>
        <dbReference type="Pfam" id="PF05199"/>
    </source>
</evidence>
<gene>
    <name evidence="8" type="ordered locus">P9211_07591</name>
</gene>
<dbReference type="InterPro" id="IPR036188">
    <property type="entry name" value="FAD/NAD-bd_sf"/>
</dbReference>
<dbReference type="GO" id="GO:0050660">
    <property type="term" value="F:flavin adenine dinucleotide binding"/>
    <property type="evidence" value="ECO:0007669"/>
    <property type="project" value="InterPro"/>
</dbReference>
<organism evidence="8 9">
    <name type="scientific">Prochlorococcus marinus (strain MIT 9211)</name>
    <dbReference type="NCBI Taxonomy" id="93059"/>
    <lineage>
        <taxon>Bacteria</taxon>
        <taxon>Bacillati</taxon>
        <taxon>Cyanobacteriota</taxon>
        <taxon>Cyanophyceae</taxon>
        <taxon>Synechococcales</taxon>
        <taxon>Prochlorococcaceae</taxon>
        <taxon>Prochlorococcus</taxon>
    </lineage>
</organism>
<dbReference type="Pfam" id="PF05199">
    <property type="entry name" value="GMC_oxred_C"/>
    <property type="match status" value="1"/>
</dbReference>
<reference evidence="8 9" key="1">
    <citation type="journal article" date="2007" name="PLoS Genet.">
        <title>Patterns and implications of gene gain and loss in the evolution of Prochlorococcus.</title>
        <authorList>
            <person name="Kettler G.C."/>
            <person name="Martiny A.C."/>
            <person name="Huang K."/>
            <person name="Zucker J."/>
            <person name="Coleman M.L."/>
            <person name="Rodrigue S."/>
            <person name="Chen F."/>
            <person name="Lapidus A."/>
            <person name="Ferriera S."/>
            <person name="Johnson J."/>
            <person name="Steglich C."/>
            <person name="Church G.M."/>
            <person name="Richardson P."/>
            <person name="Chisholm S.W."/>
        </authorList>
    </citation>
    <scope>NUCLEOTIDE SEQUENCE [LARGE SCALE GENOMIC DNA]</scope>
    <source>
        <strain evidence="9">MIT 9211</strain>
    </source>
</reference>
<comment type="cofactor">
    <cofactor evidence="1">
        <name>FAD</name>
        <dbReference type="ChEBI" id="CHEBI:57692"/>
    </cofactor>
</comment>
<dbReference type="OrthoDB" id="9787779at2"/>
<protein>
    <submittedName>
        <fullName evidence="8">Glucose-methanol-choline (GMC) oxidoreductase:NAD binding site</fullName>
    </submittedName>
</protein>
<accession>A9BA28</accession>
<keyword evidence="3" id="KW-0285">Flavoprotein</keyword>
<dbReference type="PANTHER" id="PTHR42784">
    <property type="entry name" value="PYRANOSE 2-OXIDASE"/>
    <property type="match status" value="1"/>
</dbReference>
<evidence type="ECO:0000256" key="5">
    <source>
        <dbReference type="ARBA" id="ARBA00023002"/>
    </source>
</evidence>
<dbReference type="InterPro" id="IPR000172">
    <property type="entry name" value="GMC_OxRdtase_N"/>
</dbReference>
<dbReference type="AlphaFoldDB" id="A9BA28"/>
<dbReference type="Proteomes" id="UP000000788">
    <property type="component" value="Chromosome"/>
</dbReference>
<keyword evidence="4" id="KW-0274">FAD</keyword>
<dbReference type="EMBL" id="CP000878">
    <property type="protein sequence ID" value="ABX08690.1"/>
    <property type="molecule type" value="Genomic_DNA"/>
</dbReference>
<feature type="domain" description="Glucose-methanol-choline oxidoreductase C-terminal" evidence="7">
    <location>
        <begin position="398"/>
        <end position="535"/>
    </location>
</feature>
<evidence type="ECO:0000256" key="2">
    <source>
        <dbReference type="ARBA" id="ARBA00010790"/>
    </source>
</evidence>
<dbReference type="eggNOG" id="COG2303">
    <property type="taxonomic scope" value="Bacteria"/>
</dbReference>
<dbReference type="Gene3D" id="3.50.50.60">
    <property type="entry name" value="FAD/NAD(P)-binding domain"/>
    <property type="match status" value="2"/>
</dbReference>
<dbReference type="GO" id="GO:0016614">
    <property type="term" value="F:oxidoreductase activity, acting on CH-OH group of donors"/>
    <property type="evidence" value="ECO:0007669"/>
    <property type="project" value="InterPro"/>
</dbReference>
<dbReference type="InterPro" id="IPR007867">
    <property type="entry name" value="GMC_OxRtase_C"/>
</dbReference>
<keyword evidence="9" id="KW-1185">Reference proteome</keyword>
<evidence type="ECO:0000256" key="1">
    <source>
        <dbReference type="ARBA" id="ARBA00001974"/>
    </source>
</evidence>
<dbReference type="Pfam" id="PF00732">
    <property type="entry name" value="GMC_oxred_N"/>
    <property type="match status" value="1"/>
</dbReference>
<evidence type="ECO:0000256" key="4">
    <source>
        <dbReference type="ARBA" id="ARBA00022827"/>
    </source>
</evidence>